<dbReference type="CDD" id="cd02901">
    <property type="entry name" value="Macro_Poa1p-like"/>
    <property type="match status" value="1"/>
</dbReference>
<protein>
    <submittedName>
        <fullName evidence="3">Appr-1-p processing protein</fullName>
    </submittedName>
</protein>
<dbReference type="EMBL" id="BMIB01000001">
    <property type="protein sequence ID" value="GGH62126.1"/>
    <property type="molecule type" value="Genomic_DNA"/>
</dbReference>
<dbReference type="SMART" id="SM00506">
    <property type="entry name" value="A1pp"/>
    <property type="match status" value="1"/>
</dbReference>
<keyword evidence="4" id="KW-1185">Reference proteome</keyword>
<sequence length="164" mass="18176">MEDEQMTKDILYIKGDATKPEVAGNKILVHVCNDIGGWGKGFVTALSRRWKAPEKAYRQWYTVKEGFRLGAIQLVQVEPDIWVANLLGQRKIIKDENGNPPVRYDAIAEGLHKLAILAEEIQASVHMPRIGCGLAGGTWDKIEPLIDAALCVKGIQVTVYDYGS</sequence>
<dbReference type="InterPro" id="IPR002589">
    <property type="entry name" value="Macro_dom"/>
</dbReference>
<dbReference type="GO" id="GO:0140291">
    <property type="term" value="P:peptidyl-glutamate ADP-deribosylation"/>
    <property type="evidence" value="ECO:0007669"/>
    <property type="project" value="TreeGrafter"/>
</dbReference>
<feature type="domain" description="Macro" evidence="2">
    <location>
        <begin position="1"/>
        <end position="164"/>
    </location>
</feature>
<comment type="caution">
    <text evidence="3">The sequence shown here is derived from an EMBL/GenBank/DDBJ whole genome shotgun (WGS) entry which is preliminary data.</text>
</comment>
<reference evidence="3" key="2">
    <citation type="submission" date="2020-09" db="EMBL/GenBank/DDBJ databases">
        <authorList>
            <person name="Sun Q."/>
            <person name="Zhou Y."/>
        </authorList>
    </citation>
    <scope>NUCLEOTIDE SEQUENCE</scope>
    <source>
        <strain evidence="3">CGMCC 1.15290</strain>
    </source>
</reference>
<evidence type="ECO:0000256" key="1">
    <source>
        <dbReference type="ARBA" id="ARBA00035885"/>
    </source>
</evidence>
<dbReference type="PANTHER" id="PTHR12521:SF0">
    <property type="entry name" value="ADP-RIBOSE GLYCOHYDROLASE OARD1"/>
    <property type="match status" value="1"/>
</dbReference>
<dbReference type="InterPro" id="IPR050892">
    <property type="entry name" value="ADP-ribose_metab_enzymes"/>
</dbReference>
<proteinExistence type="predicted"/>
<evidence type="ECO:0000313" key="3">
    <source>
        <dbReference type="EMBL" id="GGH62126.1"/>
    </source>
</evidence>
<organism evidence="3 4">
    <name type="scientific">Filimonas zeae</name>
    <dbReference type="NCBI Taxonomy" id="1737353"/>
    <lineage>
        <taxon>Bacteria</taxon>
        <taxon>Pseudomonadati</taxon>
        <taxon>Bacteroidota</taxon>
        <taxon>Chitinophagia</taxon>
        <taxon>Chitinophagales</taxon>
        <taxon>Chitinophagaceae</taxon>
        <taxon>Filimonas</taxon>
    </lineage>
</organism>
<reference evidence="3" key="1">
    <citation type="journal article" date="2014" name="Int. J. Syst. Evol. Microbiol.">
        <title>Complete genome sequence of Corynebacterium casei LMG S-19264T (=DSM 44701T), isolated from a smear-ripened cheese.</title>
        <authorList>
            <consortium name="US DOE Joint Genome Institute (JGI-PGF)"/>
            <person name="Walter F."/>
            <person name="Albersmeier A."/>
            <person name="Kalinowski J."/>
            <person name="Ruckert C."/>
        </authorList>
    </citation>
    <scope>NUCLEOTIDE SEQUENCE</scope>
    <source>
        <strain evidence="3">CGMCC 1.15290</strain>
    </source>
</reference>
<dbReference type="InterPro" id="IPR043472">
    <property type="entry name" value="Macro_dom-like"/>
</dbReference>
<evidence type="ECO:0000259" key="2">
    <source>
        <dbReference type="PROSITE" id="PS51154"/>
    </source>
</evidence>
<comment type="catalytic activity">
    <reaction evidence="1">
        <text>an N-(ADP-alpha-D-ribosyl)-thymidine in DNA + H2O = a thymidine in DNA + ADP-D-ribose</text>
        <dbReference type="Rhea" id="RHEA:71655"/>
        <dbReference type="Rhea" id="RHEA-COMP:13556"/>
        <dbReference type="Rhea" id="RHEA-COMP:18051"/>
        <dbReference type="ChEBI" id="CHEBI:15377"/>
        <dbReference type="ChEBI" id="CHEBI:57967"/>
        <dbReference type="ChEBI" id="CHEBI:137386"/>
        <dbReference type="ChEBI" id="CHEBI:191199"/>
    </reaction>
    <physiologicalReaction direction="left-to-right" evidence="1">
        <dbReference type="Rhea" id="RHEA:71656"/>
    </physiologicalReaction>
</comment>
<dbReference type="SUPFAM" id="SSF52949">
    <property type="entry name" value="Macro domain-like"/>
    <property type="match status" value="1"/>
</dbReference>
<dbReference type="Gene3D" id="3.40.220.10">
    <property type="entry name" value="Leucine Aminopeptidase, subunit E, domain 1"/>
    <property type="match status" value="1"/>
</dbReference>
<evidence type="ECO:0000313" key="4">
    <source>
        <dbReference type="Proteomes" id="UP000627292"/>
    </source>
</evidence>
<dbReference type="PANTHER" id="PTHR12521">
    <property type="entry name" value="PROTEIN C6ORF130"/>
    <property type="match status" value="1"/>
</dbReference>
<dbReference type="Proteomes" id="UP000627292">
    <property type="component" value="Unassembled WGS sequence"/>
</dbReference>
<gene>
    <name evidence="3" type="ORF">GCM10011379_11790</name>
</gene>
<dbReference type="AlphaFoldDB" id="A0A917ISM8"/>
<dbReference type="PROSITE" id="PS51154">
    <property type="entry name" value="MACRO"/>
    <property type="match status" value="1"/>
</dbReference>
<name>A0A917ISM8_9BACT</name>
<dbReference type="RefSeq" id="WP_229687755.1">
    <property type="nucleotide sequence ID" value="NZ_BMIB01000001.1"/>
</dbReference>
<accession>A0A917ISM8</accession>